<keyword evidence="3" id="KW-1185">Reference proteome</keyword>
<dbReference type="InParanoid" id="A0A0V0QPK3"/>
<accession>A0A0V0QPK3</accession>
<organism evidence="2 3">
    <name type="scientific">Pseudocohnilembus persalinus</name>
    <name type="common">Ciliate</name>
    <dbReference type="NCBI Taxonomy" id="266149"/>
    <lineage>
        <taxon>Eukaryota</taxon>
        <taxon>Sar</taxon>
        <taxon>Alveolata</taxon>
        <taxon>Ciliophora</taxon>
        <taxon>Intramacronucleata</taxon>
        <taxon>Oligohymenophorea</taxon>
        <taxon>Scuticociliatia</taxon>
        <taxon>Philasterida</taxon>
        <taxon>Pseudocohnilembidae</taxon>
        <taxon>Pseudocohnilembus</taxon>
    </lineage>
</organism>
<evidence type="ECO:0000313" key="2">
    <source>
        <dbReference type="EMBL" id="KRX03992.1"/>
    </source>
</evidence>
<name>A0A0V0QPK3_PSEPJ</name>
<evidence type="ECO:0000313" key="3">
    <source>
        <dbReference type="Proteomes" id="UP000054937"/>
    </source>
</evidence>
<keyword evidence="1" id="KW-0175">Coiled coil</keyword>
<feature type="coiled-coil region" evidence="1">
    <location>
        <begin position="86"/>
        <end position="126"/>
    </location>
</feature>
<sequence>MNKNNSEQNLTLSQVIKNERYKNSNSELSINDSMNILISDKKNEQLYNQNIDSKSQEQYLDKIHENSQQINQDNYNSQQQKLVNSQEKSQLILQKLEKQLQQLKEKKTQEIDKNNFNQKERNLENNEIQKNKQYFSEEEEELYLPNNDKLLYAKSQIEQLNHKQQQMECKEQLVFYNSKMEKIRKQMQEVNKSLRY</sequence>
<dbReference type="Proteomes" id="UP000054937">
    <property type="component" value="Unassembled WGS sequence"/>
</dbReference>
<evidence type="ECO:0000256" key="1">
    <source>
        <dbReference type="SAM" id="Coils"/>
    </source>
</evidence>
<dbReference type="AlphaFoldDB" id="A0A0V0QPK3"/>
<gene>
    <name evidence="2" type="ORF">PPERSA_12439</name>
</gene>
<reference evidence="2 3" key="1">
    <citation type="journal article" date="2015" name="Sci. Rep.">
        <title>Genome of the facultative scuticociliatosis pathogen Pseudocohnilembus persalinus provides insight into its virulence through horizontal gene transfer.</title>
        <authorList>
            <person name="Xiong J."/>
            <person name="Wang G."/>
            <person name="Cheng J."/>
            <person name="Tian M."/>
            <person name="Pan X."/>
            <person name="Warren A."/>
            <person name="Jiang C."/>
            <person name="Yuan D."/>
            <person name="Miao W."/>
        </authorList>
    </citation>
    <scope>NUCLEOTIDE SEQUENCE [LARGE SCALE GENOMIC DNA]</scope>
    <source>
        <strain evidence="2">36N120E</strain>
    </source>
</reference>
<comment type="caution">
    <text evidence="2">The sequence shown here is derived from an EMBL/GenBank/DDBJ whole genome shotgun (WGS) entry which is preliminary data.</text>
</comment>
<dbReference type="EMBL" id="LDAU01000122">
    <property type="protein sequence ID" value="KRX03992.1"/>
    <property type="molecule type" value="Genomic_DNA"/>
</dbReference>
<protein>
    <submittedName>
        <fullName evidence="2">Uncharacterized protein</fullName>
    </submittedName>
</protein>
<proteinExistence type="predicted"/>